<protein>
    <submittedName>
        <fullName evidence="3">Cytoskeletal protein CcmA (Bactofilin family)</fullName>
    </submittedName>
</protein>
<keyword evidence="4" id="KW-1185">Reference proteome</keyword>
<reference evidence="3 4" key="1">
    <citation type="submission" date="2019-03" db="EMBL/GenBank/DDBJ databases">
        <title>Above-ground endophytic microbial communities from plants in different locations in the United States.</title>
        <authorList>
            <person name="Frank C."/>
        </authorList>
    </citation>
    <scope>NUCLEOTIDE SEQUENCE [LARGE SCALE GENOMIC DNA]</scope>
    <source>
        <strain evidence="3 4">LP_13_YM</strain>
    </source>
</reference>
<feature type="region of interest" description="Disordered" evidence="2">
    <location>
        <begin position="121"/>
        <end position="145"/>
    </location>
</feature>
<dbReference type="Proteomes" id="UP000295645">
    <property type="component" value="Unassembled WGS sequence"/>
</dbReference>
<proteinExistence type="inferred from homology"/>
<organism evidence="3 4">
    <name type="scientific">Luteibacter rhizovicinus</name>
    <dbReference type="NCBI Taxonomy" id="242606"/>
    <lineage>
        <taxon>Bacteria</taxon>
        <taxon>Pseudomonadati</taxon>
        <taxon>Pseudomonadota</taxon>
        <taxon>Gammaproteobacteria</taxon>
        <taxon>Lysobacterales</taxon>
        <taxon>Rhodanobacteraceae</taxon>
        <taxon>Luteibacter</taxon>
    </lineage>
</organism>
<accession>A0A4R3YTM1</accession>
<dbReference type="EMBL" id="SMCS01000002">
    <property type="protein sequence ID" value="TCV96297.1"/>
    <property type="molecule type" value="Genomic_DNA"/>
</dbReference>
<comment type="similarity">
    <text evidence="1">Belongs to the bactofilin family.</text>
</comment>
<dbReference type="PANTHER" id="PTHR35024:SF4">
    <property type="entry name" value="POLYMER-FORMING CYTOSKELETAL PROTEIN"/>
    <property type="match status" value="1"/>
</dbReference>
<evidence type="ECO:0000256" key="1">
    <source>
        <dbReference type="ARBA" id="ARBA00044755"/>
    </source>
</evidence>
<sequence>MFNGNRKNQGPSVNASDTSLVSRGMTIRGDVKFSGALHLDGVVEGSIQADAKGDSVLTISETGRVTGQINVPHAVVNGRVVGDIDVFDRLELAAQARIEGDVRYQVLEMAAGAQVNGKMAHRAPEAPRQLEAPETEIMPSLAAQA</sequence>
<dbReference type="RefSeq" id="WP_132142492.1">
    <property type="nucleotide sequence ID" value="NZ_SMCS01000002.1"/>
</dbReference>
<name>A0A4R3YTM1_9GAMM</name>
<dbReference type="PANTHER" id="PTHR35024">
    <property type="entry name" value="HYPOTHETICAL CYTOSOLIC PROTEIN"/>
    <property type="match status" value="1"/>
</dbReference>
<evidence type="ECO:0000313" key="3">
    <source>
        <dbReference type="EMBL" id="TCV96297.1"/>
    </source>
</evidence>
<gene>
    <name evidence="3" type="ORF">EC912_102648</name>
</gene>
<dbReference type="Pfam" id="PF04519">
    <property type="entry name" value="Bactofilin"/>
    <property type="match status" value="1"/>
</dbReference>
<comment type="caution">
    <text evidence="3">The sequence shown here is derived from an EMBL/GenBank/DDBJ whole genome shotgun (WGS) entry which is preliminary data.</text>
</comment>
<dbReference type="AlphaFoldDB" id="A0A4R3YTM1"/>
<evidence type="ECO:0000256" key="2">
    <source>
        <dbReference type="SAM" id="MobiDB-lite"/>
    </source>
</evidence>
<dbReference type="InterPro" id="IPR007607">
    <property type="entry name" value="BacA/B"/>
</dbReference>
<evidence type="ECO:0000313" key="4">
    <source>
        <dbReference type="Proteomes" id="UP000295645"/>
    </source>
</evidence>
<dbReference type="OrthoDB" id="5294247at2"/>